<protein>
    <submittedName>
        <fullName evidence="7">Uncharacterized protein</fullName>
    </submittedName>
</protein>
<keyword evidence="6" id="KW-0812">Transmembrane</keyword>
<feature type="transmembrane region" description="Helical" evidence="6">
    <location>
        <begin position="62"/>
        <end position="80"/>
    </location>
</feature>
<sequence length="101" mass="11813">MTRSTFDQQMKAIRTNDVGADLGMKPSALQKILLIATKLYQSHDDIPLYVSGRTMDRMHDRMRILLTSLGICGFFILFYYCHYANVKRVYRDRDAGWIMRS</sequence>
<keyword evidence="4" id="KW-0496">Mitochondrion</keyword>
<dbReference type="OrthoDB" id="8193498at2759"/>
<organism evidence="7 8">
    <name type="scientific">Ancylostoma caninum</name>
    <name type="common">Dog hookworm</name>
    <dbReference type="NCBI Taxonomy" id="29170"/>
    <lineage>
        <taxon>Eukaryota</taxon>
        <taxon>Metazoa</taxon>
        <taxon>Ecdysozoa</taxon>
        <taxon>Nematoda</taxon>
        <taxon>Chromadorea</taxon>
        <taxon>Rhabditida</taxon>
        <taxon>Rhabditina</taxon>
        <taxon>Rhabditomorpha</taxon>
        <taxon>Strongyloidea</taxon>
        <taxon>Ancylostomatidae</taxon>
        <taxon>Ancylostomatinae</taxon>
        <taxon>Ancylostoma</taxon>
    </lineage>
</organism>
<dbReference type="GO" id="GO:0005743">
    <property type="term" value="C:mitochondrial inner membrane"/>
    <property type="evidence" value="ECO:0007669"/>
    <property type="project" value="UniProtKB-SubCell"/>
</dbReference>
<evidence type="ECO:0000256" key="5">
    <source>
        <dbReference type="ARBA" id="ARBA00023136"/>
    </source>
</evidence>
<accession>A0A368H2S9</accession>
<name>A0A368H2S9_ANCCA</name>
<evidence type="ECO:0000313" key="8">
    <source>
        <dbReference type="Proteomes" id="UP000252519"/>
    </source>
</evidence>
<dbReference type="STRING" id="29170.A0A368H2S9"/>
<dbReference type="InterPro" id="IPR036539">
    <property type="entry name" value="Cyt_c_oxidase_su7a_sf"/>
</dbReference>
<proteinExistence type="inferred from homology"/>
<dbReference type="EMBL" id="JOJR01000018">
    <property type="protein sequence ID" value="RCN50914.1"/>
    <property type="molecule type" value="Genomic_DNA"/>
</dbReference>
<keyword evidence="5 6" id="KW-0472">Membrane</keyword>
<evidence type="ECO:0000256" key="1">
    <source>
        <dbReference type="ARBA" id="ARBA00004273"/>
    </source>
</evidence>
<dbReference type="GO" id="GO:0006123">
    <property type="term" value="P:mitochondrial electron transport, cytochrome c to oxygen"/>
    <property type="evidence" value="ECO:0007669"/>
    <property type="project" value="InterPro"/>
</dbReference>
<evidence type="ECO:0000256" key="4">
    <source>
        <dbReference type="ARBA" id="ARBA00023128"/>
    </source>
</evidence>
<comment type="similarity">
    <text evidence="2">Belongs to the cytochrome c oxidase VIIa family.</text>
</comment>
<keyword evidence="6" id="KW-1133">Transmembrane helix</keyword>
<dbReference type="GO" id="GO:0045277">
    <property type="term" value="C:respiratory chain complex IV"/>
    <property type="evidence" value="ECO:0007669"/>
    <property type="project" value="InterPro"/>
</dbReference>
<evidence type="ECO:0000313" key="7">
    <source>
        <dbReference type="EMBL" id="RCN50914.1"/>
    </source>
</evidence>
<dbReference type="Proteomes" id="UP000252519">
    <property type="component" value="Unassembled WGS sequence"/>
</dbReference>
<keyword evidence="8" id="KW-1185">Reference proteome</keyword>
<reference evidence="7 8" key="1">
    <citation type="submission" date="2014-10" db="EMBL/GenBank/DDBJ databases">
        <title>Draft genome of the hookworm Ancylostoma caninum.</title>
        <authorList>
            <person name="Mitreva M."/>
        </authorList>
    </citation>
    <scope>NUCLEOTIDE SEQUENCE [LARGE SCALE GENOMIC DNA]</scope>
    <source>
        <strain evidence="7 8">Baltimore</strain>
    </source>
</reference>
<evidence type="ECO:0000256" key="3">
    <source>
        <dbReference type="ARBA" id="ARBA00022792"/>
    </source>
</evidence>
<comment type="subcellular location">
    <subcellularLocation>
        <location evidence="1">Mitochondrion inner membrane</location>
    </subcellularLocation>
</comment>
<evidence type="ECO:0000256" key="2">
    <source>
        <dbReference type="ARBA" id="ARBA00009331"/>
    </source>
</evidence>
<gene>
    <name evidence="7" type="ORF">ANCCAN_02927</name>
</gene>
<dbReference type="AlphaFoldDB" id="A0A368H2S9"/>
<comment type="caution">
    <text evidence="7">The sequence shown here is derived from an EMBL/GenBank/DDBJ whole genome shotgun (WGS) entry which is preliminary data.</text>
</comment>
<dbReference type="SUPFAM" id="SSF81419">
    <property type="entry name" value="Mitochondrial cytochrome c oxidase subunit VIIa"/>
    <property type="match status" value="1"/>
</dbReference>
<evidence type="ECO:0000256" key="6">
    <source>
        <dbReference type="SAM" id="Phobius"/>
    </source>
</evidence>
<keyword evidence="3" id="KW-0999">Mitochondrion inner membrane</keyword>